<protein>
    <submittedName>
        <fullName evidence="1">Uncharacterized protein</fullName>
    </submittedName>
</protein>
<feature type="non-terminal residue" evidence="1">
    <location>
        <position position="80"/>
    </location>
</feature>
<dbReference type="Proteomes" id="UP001159427">
    <property type="component" value="Unassembled WGS sequence"/>
</dbReference>
<evidence type="ECO:0000313" key="2">
    <source>
        <dbReference type="Proteomes" id="UP001159427"/>
    </source>
</evidence>
<evidence type="ECO:0000313" key="1">
    <source>
        <dbReference type="EMBL" id="CAH3191767.1"/>
    </source>
</evidence>
<reference evidence="1 2" key="1">
    <citation type="submission" date="2022-05" db="EMBL/GenBank/DDBJ databases">
        <authorList>
            <consortium name="Genoscope - CEA"/>
            <person name="William W."/>
        </authorList>
    </citation>
    <scope>NUCLEOTIDE SEQUENCE [LARGE SCALE GENOMIC DNA]</scope>
</reference>
<sequence length="80" mass="9163">MLNDDKTEFLIVGTRQQLSKVSIQSIKIGQTEVSPVASARNLGTWLNWCLIHYSHLGMGTHITKTCSSAFYYLYNMRHTR</sequence>
<accession>A0ABN8SMQ0</accession>
<dbReference type="EMBL" id="CALNXI010002997">
    <property type="protein sequence ID" value="CAH3191767.1"/>
    <property type="molecule type" value="Genomic_DNA"/>
</dbReference>
<keyword evidence="2" id="KW-1185">Reference proteome</keyword>
<organism evidence="1 2">
    <name type="scientific">Porites evermanni</name>
    <dbReference type="NCBI Taxonomy" id="104178"/>
    <lineage>
        <taxon>Eukaryota</taxon>
        <taxon>Metazoa</taxon>
        <taxon>Cnidaria</taxon>
        <taxon>Anthozoa</taxon>
        <taxon>Hexacorallia</taxon>
        <taxon>Scleractinia</taxon>
        <taxon>Fungiina</taxon>
        <taxon>Poritidae</taxon>
        <taxon>Porites</taxon>
    </lineage>
</organism>
<proteinExistence type="predicted"/>
<name>A0ABN8SMQ0_9CNID</name>
<gene>
    <name evidence="1" type="ORF">PEVE_00022391</name>
</gene>
<comment type="caution">
    <text evidence="1">The sequence shown here is derived from an EMBL/GenBank/DDBJ whole genome shotgun (WGS) entry which is preliminary data.</text>
</comment>